<dbReference type="InterPro" id="IPR008490">
    <property type="entry name" value="Transposase_InsH_N"/>
</dbReference>
<dbReference type="Proteomes" id="UP000277570">
    <property type="component" value="Unassembled WGS sequence"/>
</dbReference>
<dbReference type="RefSeq" id="WP_125147431.1">
    <property type="nucleotide sequence ID" value="NZ_UYIN01000001.1"/>
</dbReference>
<sequence length="469" mass="53485">MQANLNQLSLTDIYSNIDEYFQSNKPKLIKLFEQHIDLASLIPQSFFNHYYSNSGRPRQYSLTSMISALIIKSILSIADTSLFITILNLSSELRNLCGFTSVPNASQFSRFKISFEKDLETFFHSLVELTEPICRQINLELADILIVDTTGIEAYVKENNPKLFDNLLRQSKKLQKSNPDFNAHSYTCSKMQKESCANPEIKLSYINGHYCYALKTAIVTNGLVIIRDFDFFDKSTLDISKSATASEAKDEYDAKSLIPTLNNFFSKHDFKYEYFLGDAGFDAVDNYKYLYADHNIKPIIPLRRAPSLPEPGFNEDGIPTCPNDPTLPMKFDGITCGKNRADRIKWLCPKSKKTRIDGKTTYILSCDNPCTESHCGRVCQIPIHNDFRMNTAVPRNSTLWNALYKIRTIIERTNFMIKFPMALNYTKLYNTTSLKSELVISAITQQITLLISNSLKQTEHLLSIKKLVA</sequence>
<reference evidence="2 3" key="1">
    <citation type="submission" date="2018-11" db="EMBL/GenBank/DDBJ databases">
        <authorList>
            <consortium name="Pathogen Informatics"/>
        </authorList>
    </citation>
    <scope>NUCLEOTIDE SEQUENCE [LARGE SCALE GENOMIC DNA]</scope>
    <source>
        <strain evidence="2 3">NCTC10913</strain>
    </source>
</reference>
<evidence type="ECO:0000313" key="3">
    <source>
        <dbReference type="Proteomes" id="UP000277570"/>
    </source>
</evidence>
<accession>A0ABY6SND1</accession>
<protein>
    <submittedName>
        <fullName evidence="2">Transposase family protein</fullName>
    </submittedName>
</protein>
<comment type="caution">
    <text evidence="2">The sequence shown here is derived from an EMBL/GenBank/DDBJ whole genome shotgun (WGS) entry which is preliminary data.</text>
</comment>
<evidence type="ECO:0000313" key="2">
    <source>
        <dbReference type="EMBL" id="VDG69324.1"/>
    </source>
</evidence>
<evidence type="ECO:0000259" key="1">
    <source>
        <dbReference type="Pfam" id="PF05598"/>
    </source>
</evidence>
<dbReference type="Pfam" id="PF05598">
    <property type="entry name" value="DUF772"/>
    <property type="match status" value="1"/>
</dbReference>
<dbReference type="EMBL" id="UYIN01000001">
    <property type="protein sequence ID" value="VDG69324.1"/>
    <property type="molecule type" value="Genomic_DNA"/>
</dbReference>
<name>A0ABY6SND1_9CLOT</name>
<feature type="domain" description="Transposase InsH N-terminal" evidence="1">
    <location>
        <begin position="25"/>
        <end position="111"/>
    </location>
</feature>
<organism evidence="2 3">
    <name type="scientific">Clostridium carnis</name>
    <dbReference type="NCBI Taxonomy" id="1530"/>
    <lineage>
        <taxon>Bacteria</taxon>
        <taxon>Bacillati</taxon>
        <taxon>Bacillota</taxon>
        <taxon>Clostridia</taxon>
        <taxon>Eubacteriales</taxon>
        <taxon>Clostridiaceae</taxon>
        <taxon>Clostridium</taxon>
    </lineage>
</organism>
<proteinExistence type="predicted"/>
<keyword evidence="3" id="KW-1185">Reference proteome</keyword>
<gene>
    <name evidence="2" type="ORF">NCTC10913_00003</name>
</gene>